<dbReference type="EMBL" id="AWWV01016502">
    <property type="protein sequence ID" value="OMO49373.1"/>
    <property type="molecule type" value="Genomic_DNA"/>
</dbReference>
<keyword evidence="2" id="KW-1185">Reference proteome</keyword>
<comment type="caution">
    <text evidence="1">The sequence shown here is derived from an EMBL/GenBank/DDBJ whole genome shotgun (WGS) entry which is preliminary data.</text>
</comment>
<dbReference type="OMA" id="RRCCKEP"/>
<proteinExistence type="predicted"/>
<sequence length="95" mass="10575">MGNKAEKQPKRMDWVTKYGRMLKKMLTSPDDATNTSPEANAVAVSPPRPVSCEELFLPSEKKKGHCRPGDSCMDPFVAAHIAAQNHFSLRSNIYL</sequence>
<protein>
    <submittedName>
        <fullName evidence="1">Uncharacterized protein</fullName>
    </submittedName>
</protein>
<dbReference type="OrthoDB" id="1473624at2759"/>
<organism evidence="1 2">
    <name type="scientific">Corchorus capsularis</name>
    <name type="common">Jute</name>
    <dbReference type="NCBI Taxonomy" id="210143"/>
    <lineage>
        <taxon>Eukaryota</taxon>
        <taxon>Viridiplantae</taxon>
        <taxon>Streptophyta</taxon>
        <taxon>Embryophyta</taxon>
        <taxon>Tracheophyta</taxon>
        <taxon>Spermatophyta</taxon>
        <taxon>Magnoliopsida</taxon>
        <taxon>eudicotyledons</taxon>
        <taxon>Gunneridae</taxon>
        <taxon>Pentapetalae</taxon>
        <taxon>rosids</taxon>
        <taxon>malvids</taxon>
        <taxon>Malvales</taxon>
        <taxon>Malvaceae</taxon>
        <taxon>Grewioideae</taxon>
        <taxon>Apeibeae</taxon>
        <taxon>Corchorus</taxon>
    </lineage>
</organism>
<dbReference type="Proteomes" id="UP000188268">
    <property type="component" value="Unassembled WGS sequence"/>
</dbReference>
<name>A0A1R3FU41_COCAP</name>
<gene>
    <name evidence="1" type="ORF">CCACVL1_31049</name>
</gene>
<evidence type="ECO:0000313" key="1">
    <source>
        <dbReference type="EMBL" id="OMO49373.1"/>
    </source>
</evidence>
<accession>A0A1R3FU41</accession>
<evidence type="ECO:0000313" key="2">
    <source>
        <dbReference type="Proteomes" id="UP000188268"/>
    </source>
</evidence>
<dbReference type="Gramene" id="OMO49373">
    <property type="protein sequence ID" value="OMO49373"/>
    <property type="gene ID" value="CCACVL1_31049"/>
</dbReference>
<dbReference type="AlphaFoldDB" id="A0A1R3FU41"/>
<reference evidence="1 2" key="1">
    <citation type="submission" date="2013-09" db="EMBL/GenBank/DDBJ databases">
        <title>Corchorus capsularis genome sequencing.</title>
        <authorList>
            <person name="Alam M."/>
            <person name="Haque M.S."/>
            <person name="Islam M.S."/>
            <person name="Emdad E.M."/>
            <person name="Islam M.M."/>
            <person name="Ahmed B."/>
            <person name="Halim A."/>
            <person name="Hossen Q.M.M."/>
            <person name="Hossain M.Z."/>
            <person name="Ahmed R."/>
            <person name="Khan M.M."/>
            <person name="Islam R."/>
            <person name="Rashid M.M."/>
            <person name="Khan S.A."/>
            <person name="Rahman M.S."/>
            <person name="Alam M."/>
        </authorList>
    </citation>
    <scope>NUCLEOTIDE SEQUENCE [LARGE SCALE GENOMIC DNA]</scope>
    <source>
        <strain evidence="2">cv. CVL-1</strain>
        <tissue evidence="1">Whole seedling</tissue>
    </source>
</reference>